<dbReference type="Proteomes" id="UP000446866">
    <property type="component" value="Unassembled WGS sequence"/>
</dbReference>
<dbReference type="PANTHER" id="PTHR30383">
    <property type="entry name" value="THIOESTERASE 1/PROTEASE 1/LYSOPHOSPHOLIPASE L1"/>
    <property type="match status" value="1"/>
</dbReference>
<gene>
    <name evidence="2" type="ORF">D0435_06215</name>
</gene>
<dbReference type="RefSeq" id="WP_160201527.1">
    <property type="nucleotide sequence ID" value="NZ_QXWK01000010.1"/>
</dbReference>
<comment type="caution">
    <text evidence="2">The sequence shown here is derived from an EMBL/GenBank/DDBJ whole genome shotgun (WGS) entry which is preliminary data.</text>
</comment>
<reference evidence="2 3" key="1">
    <citation type="submission" date="2018-08" db="EMBL/GenBank/DDBJ databases">
        <title>Murine metabolic-syndrome-specific gut microbial biobank.</title>
        <authorList>
            <person name="Liu C."/>
        </authorList>
    </citation>
    <scope>NUCLEOTIDE SEQUENCE [LARGE SCALE GENOMIC DNA]</scope>
    <source>
        <strain evidence="2 3">28</strain>
    </source>
</reference>
<evidence type="ECO:0000313" key="3">
    <source>
        <dbReference type="Proteomes" id="UP000446866"/>
    </source>
</evidence>
<dbReference type="AlphaFoldDB" id="A0A845QIF2"/>
<dbReference type="Pfam" id="PF13472">
    <property type="entry name" value="Lipase_GDSL_2"/>
    <property type="match status" value="1"/>
</dbReference>
<name>A0A845QIF2_9FIRM</name>
<dbReference type="InterPro" id="IPR051532">
    <property type="entry name" value="Ester_Hydrolysis_Enzymes"/>
</dbReference>
<dbReference type="InterPro" id="IPR013830">
    <property type="entry name" value="SGNH_hydro"/>
</dbReference>
<dbReference type="SUPFAM" id="SSF52266">
    <property type="entry name" value="SGNH hydrolase"/>
    <property type="match status" value="1"/>
</dbReference>
<protein>
    <submittedName>
        <fullName evidence="2">SGNH/GDSL hydrolase family protein</fullName>
    </submittedName>
</protein>
<keyword evidence="2" id="KW-0378">Hydrolase</keyword>
<proteinExistence type="predicted"/>
<evidence type="ECO:0000259" key="1">
    <source>
        <dbReference type="Pfam" id="PF13472"/>
    </source>
</evidence>
<dbReference type="InterPro" id="IPR036514">
    <property type="entry name" value="SGNH_hydro_sf"/>
</dbReference>
<dbReference type="EMBL" id="QXWK01000010">
    <property type="protein sequence ID" value="NBH61244.1"/>
    <property type="molecule type" value="Genomic_DNA"/>
</dbReference>
<organism evidence="2 3">
    <name type="scientific">Anaerotruncus colihominis</name>
    <dbReference type="NCBI Taxonomy" id="169435"/>
    <lineage>
        <taxon>Bacteria</taxon>
        <taxon>Bacillati</taxon>
        <taxon>Bacillota</taxon>
        <taxon>Clostridia</taxon>
        <taxon>Eubacteriales</taxon>
        <taxon>Oscillospiraceae</taxon>
        <taxon>Anaerotruncus</taxon>
    </lineage>
</organism>
<sequence>MKQIGNVSDYYDAYTNIRFKSYDQGVMWMEDNIPLLAKGFDYTEKEIEDIISALKFQVDEMAETVRSEYGERMEKVLTEKNFRFAIIGCSFSSEYLSYVNVVTDLLRRYYPQIEVIDAAVTAETVPQTMAHLYNRVLRYKPDLCSIYMGINDMRRNRDVYTKNNVSPREFARDMNYIIDMVKQYDSQVILHTLTPCNIPAQERGVRDKRWTYRIDDWDVFNGVIREIAEVKNCVLNDQTENLKAFEGDVNIPENGLHLTKEAQEFLAKHFMKVLLDTVETMFGER</sequence>
<evidence type="ECO:0000313" key="2">
    <source>
        <dbReference type="EMBL" id="NBH61244.1"/>
    </source>
</evidence>
<keyword evidence="3" id="KW-1185">Reference proteome</keyword>
<dbReference type="Gene3D" id="3.40.50.1110">
    <property type="entry name" value="SGNH hydrolase"/>
    <property type="match status" value="1"/>
</dbReference>
<feature type="domain" description="SGNH hydrolase-type esterase" evidence="1">
    <location>
        <begin position="93"/>
        <end position="263"/>
    </location>
</feature>
<dbReference type="GO" id="GO:0016787">
    <property type="term" value="F:hydrolase activity"/>
    <property type="evidence" value="ECO:0007669"/>
    <property type="project" value="UniProtKB-KW"/>
</dbReference>
<accession>A0A845QIF2</accession>